<comment type="caution">
    <text evidence="1">The sequence shown here is derived from an EMBL/GenBank/DDBJ whole genome shotgun (WGS) entry which is preliminary data.</text>
</comment>
<keyword evidence="2" id="KW-1185">Reference proteome</keyword>
<name>A0ACC2VED6_9TREE</name>
<gene>
    <name evidence="1" type="ORF">QFC19_006798</name>
</gene>
<dbReference type="EMBL" id="JASBWR010000086">
    <property type="protein sequence ID" value="KAJ9097428.1"/>
    <property type="molecule type" value="Genomic_DNA"/>
</dbReference>
<evidence type="ECO:0000313" key="1">
    <source>
        <dbReference type="EMBL" id="KAJ9097428.1"/>
    </source>
</evidence>
<accession>A0ACC2VED6</accession>
<organism evidence="1 2">
    <name type="scientific">Naganishia cerealis</name>
    <dbReference type="NCBI Taxonomy" id="610337"/>
    <lineage>
        <taxon>Eukaryota</taxon>
        <taxon>Fungi</taxon>
        <taxon>Dikarya</taxon>
        <taxon>Basidiomycota</taxon>
        <taxon>Agaricomycotina</taxon>
        <taxon>Tremellomycetes</taxon>
        <taxon>Filobasidiales</taxon>
        <taxon>Filobasidiaceae</taxon>
        <taxon>Naganishia</taxon>
    </lineage>
</organism>
<protein>
    <submittedName>
        <fullName evidence="1">Uncharacterized protein</fullName>
    </submittedName>
</protein>
<proteinExistence type="predicted"/>
<evidence type="ECO:0000313" key="2">
    <source>
        <dbReference type="Proteomes" id="UP001241377"/>
    </source>
</evidence>
<reference evidence="1" key="1">
    <citation type="submission" date="2023-04" db="EMBL/GenBank/DDBJ databases">
        <title>Draft Genome sequencing of Naganishia species isolated from polar environments using Oxford Nanopore Technology.</title>
        <authorList>
            <person name="Leo P."/>
            <person name="Venkateswaran K."/>
        </authorList>
    </citation>
    <scope>NUCLEOTIDE SEQUENCE</scope>
    <source>
        <strain evidence="1">MNA-CCFEE 5261</strain>
    </source>
</reference>
<dbReference type="Proteomes" id="UP001241377">
    <property type="component" value="Unassembled WGS sequence"/>
</dbReference>
<sequence length="193" mass="20663">MSRGPSYTTRPVIIPSTSNIRTNHPSPRPPTINDFEAESSDENLPGGTISASAANEIVQETDEDKTDTMTVNADAASESEVQQFEILEDSELESGSVPLRDTVVRTSEDIEEIQVNALAGGLDDEDMDGFEIVSPVQTTKGLKIVKEAKDRGGNQYPLDSVKGKGRAIAVAAPGEPSENLLASFGELSRLLME</sequence>